<comment type="similarity">
    <text evidence="6">Belongs to the even-skipped homeobox family.</text>
</comment>
<evidence type="ECO:0000256" key="5">
    <source>
        <dbReference type="ARBA" id="ARBA00023242"/>
    </source>
</evidence>
<dbReference type="FunFam" id="1.10.10.60:FF:000256">
    <property type="entry name" value="Even-skipped homeobox 1"/>
    <property type="match status" value="1"/>
</dbReference>
<evidence type="ECO:0000259" key="10">
    <source>
        <dbReference type="PROSITE" id="PS50071"/>
    </source>
</evidence>
<evidence type="ECO:0000256" key="8">
    <source>
        <dbReference type="RuleBase" id="RU000682"/>
    </source>
</evidence>
<proteinExistence type="inferred from homology"/>
<feature type="domain" description="Homeobox" evidence="10">
    <location>
        <begin position="175"/>
        <end position="235"/>
    </location>
</feature>
<keyword evidence="2" id="KW-0217">Developmental protein</keyword>
<dbReference type="InterPro" id="IPR052002">
    <property type="entry name" value="Even-skipped_HD"/>
</dbReference>
<dbReference type="PROSITE" id="PS00027">
    <property type="entry name" value="HOMEOBOX_1"/>
    <property type="match status" value="1"/>
</dbReference>
<dbReference type="PANTHER" id="PTHR46294:SF4">
    <property type="entry name" value="SEGMENTATION PROTEIN EVEN-SKIPPED"/>
    <property type="match status" value="1"/>
</dbReference>
<dbReference type="SUPFAM" id="SSF46689">
    <property type="entry name" value="Homeodomain-like"/>
    <property type="match status" value="1"/>
</dbReference>
<keyword evidence="4 7" id="KW-0371">Homeobox</keyword>
<evidence type="ECO:0000256" key="2">
    <source>
        <dbReference type="ARBA" id="ARBA00022473"/>
    </source>
</evidence>
<dbReference type="InterPro" id="IPR001356">
    <property type="entry name" value="HD"/>
</dbReference>
<dbReference type="InterPro" id="IPR020479">
    <property type="entry name" value="HD_metazoa"/>
</dbReference>
<dbReference type="InterPro" id="IPR017970">
    <property type="entry name" value="Homeobox_CS"/>
</dbReference>
<dbReference type="AlphaFoldDB" id="A0A8J9YSW8"/>
<keyword evidence="5 7" id="KW-0539">Nucleus</keyword>
<dbReference type="OrthoDB" id="6159439at2759"/>
<dbReference type="GO" id="GO:0005634">
    <property type="term" value="C:nucleus"/>
    <property type="evidence" value="ECO:0007669"/>
    <property type="project" value="UniProtKB-SubCell"/>
</dbReference>
<keyword evidence="12" id="KW-1185">Reference proteome</keyword>
<reference evidence="11" key="1">
    <citation type="submission" date="2022-01" db="EMBL/GenBank/DDBJ databases">
        <authorList>
            <person name="Braso-Vives M."/>
        </authorList>
    </citation>
    <scope>NUCLEOTIDE SEQUENCE</scope>
</reference>
<evidence type="ECO:0000256" key="4">
    <source>
        <dbReference type="ARBA" id="ARBA00023155"/>
    </source>
</evidence>
<feature type="DNA-binding region" description="Homeobox" evidence="7">
    <location>
        <begin position="177"/>
        <end position="236"/>
    </location>
</feature>
<dbReference type="Gene3D" id="1.10.10.60">
    <property type="entry name" value="Homeodomain-like"/>
    <property type="match status" value="1"/>
</dbReference>
<protein>
    <submittedName>
        <fullName evidence="11">EVX2 protein</fullName>
    </submittedName>
</protein>
<evidence type="ECO:0000313" key="12">
    <source>
        <dbReference type="Proteomes" id="UP000838412"/>
    </source>
</evidence>
<evidence type="ECO:0000256" key="1">
    <source>
        <dbReference type="ARBA" id="ARBA00004123"/>
    </source>
</evidence>
<sequence>MIYCLHPAHFTLPHIPACICAWLYFEPARVLMVIKGSELQASASLLTVGVRSEWGALVPPRISTYNMPSTTEEMPPADGDRTHPAPKADGRSSRFTPEFEGGDRPASGASPARDPPTSGLHPDLPRTPSPVNGDLPGKEGLEDRMADSKDLLGDSLSDKNSPKKPSSENSDGDAGNVRRYRTAFTREQLARLEKEFYRENYVSRPRRCELAAQLNLPETTIKVWFQNRRMKDKRQRLALTWPHPADPNFCAYMMGHAGALGYPYPGTMLPHYYPNMSAFAPGATPYPSPLRAPDAFRSLTHPYFRVPSTARDLLYGTPPRPPALYGTPSSSCNCQYGCYGTQCTPGAGRTPDFLTPCPTRVSSTSDSPIFSPFSHFSKPEPATATTEVAPTLTR</sequence>
<dbReference type="PRINTS" id="PR00024">
    <property type="entry name" value="HOMEOBOX"/>
</dbReference>
<dbReference type="SMART" id="SM00389">
    <property type="entry name" value="HOX"/>
    <property type="match status" value="1"/>
</dbReference>
<evidence type="ECO:0000256" key="6">
    <source>
        <dbReference type="ARBA" id="ARBA00038449"/>
    </source>
</evidence>
<comment type="subcellular location">
    <subcellularLocation>
        <location evidence="1 7 8">Nucleus</location>
    </subcellularLocation>
</comment>
<dbReference type="GO" id="GO:0000978">
    <property type="term" value="F:RNA polymerase II cis-regulatory region sequence-specific DNA binding"/>
    <property type="evidence" value="ECO:0007669"/>
    <property type="project" value="TreeGrafter"/>
</dbReference>
<accession>A0A8J9YSW8</accession>
<dbReference type="EMBL" id="OV696697">
    <property type="protein sequence ID" value="CAH1241112.1"/>
    <property type="molecule type" value="Genomic_DNA"/>
</dbReference>
<feature type="compositionally biased region" description="Basic and acidic residues" evidence="9">
    <location>
        <begin position="136"/>
        <end position="161"/>
    </location>
</feature>
<evidence type="ECO:0000256" key="9">
    <source>
        <dbReference type="SAM" id="MobiDB-lite"/>
    </source>
</evidence>
<organism evidence="11 12">
    <name type="scientific">Branchiostoma lanceolatum</name>
    <name type="common">Common lancelet</name>
    <name type="synonym">Amphioxus lanceolatum</name>
    <dbReference type="NCBI Taxonomy" id="7740"/>
    <lineage>
        <taxon>Eukaryota</taxon>
        <taxon>Metazoa</taxon>
        <taxon>Chordata</taxon>
        <taxon>Cephalochordata</taxon>
        <taxon>Leptocardii</taxon>
        <taxon>Amphioxiformes</taxon>
        <taxon>Branchiostomatidae</taxon>
        <taxon>Branchiostoma</taxon>
    </lineage>
</organism>
<evidence type="ECO:0000256" key="7">
    <source>
        <dbReference type="PROSITE-ProRule" id="PRU00108"/>
    </source>
</evidence>
<dbReference type="CDD" id="cd00086">
    <property type="entry name" value="homeodomain"/>
    <property type="match status" value="1"/>
</dbReference>
<dbReference type="Proteomes" id="UP000838412">
    <property type="component" value="Chromosome 12"/>
</dbReference>
<feature type="compositionally biased region" description="Low complexity" evidence="9">
    <location>
        <begin position="379"/>
        <end position="394"/>
    </location>
</feature>
<dbReference type="InterPro" id="IPR009057">
    <property type="entry name" value="Homeodomain-like_sf"/>
</dbReference>
<gene>
    <name evidence="11" type="primary">EVX2</name>
    <name evidence="11" type="ORF">BLAG_LOCUS4882</name>
</gene>
<feature type="compositionally biased region" description="Polar residues" evidence="9">
    <location>
        <begin position="63"/>
        <end position="72"/>
    </location>
</feature>
<feature type="region of interest" description="Disordered" evidence="9">
    <location>
        <begin position="61"/>
        <end position="178"/>
    </location>
</feature>
<dbReference type="PROSITE" id="PS50071">
    <property type="entry name" value="HOMEOBOX_2"/>
    <property type="match status" value="1"/>
</dbReference>
<evidence type="ECO:0000313" key="11">
    <source>
        <dbReference type="EMBL" id="CAH1241112.1"/>
    </source>
</evidence>
<dbReference type="GO" id="GO:0000981">
    <property type="term" value="F:DNA-binding transcription factor activity, RNA polymerase II-specific"/>
    <property type="evidence" value="ECO:0007669"/>
    <property type="project" value="InterPro"/>
</dbReference>
<feature type="region of interest" description="Disordered" evidence="9">
    <location>
        <begin position="372"/>
        <end position="394"/>
    </location>
</feature>
<keyword evidence="3 7" id="KW-0238">DNA-binding</keyword>
<dbReference type="PANTHER" id="PTHR46294">
    <property type="entry name" value="SEGMENTATION PROTEIN EVEN-SKIPPED"/>
    <property type="match status" value="1"/>
</dbReference>
<evidence type="ECO:0000256" key="3">
    <source>
        <dbReference type="ARBA" id="ARBA00023125"/>
    </source>
</evidence>
<feature type="compositionally biased region" description="Basic and acidic residues" evidence="9">
    <location>
        <begin position="78"/>
        <end position="92"/>
    </location>
</feature>
<dbReference type="Pfam" id="PF00046">
    <property type="entry name" value="Homeodomain"/>
    <property type="match status" value="1"/>
</dbReference>
<name>A0A8J9YSW8_BRALA</name>